<evidence type="ECO:0000313" key="1">
    <source>
        <dbReference type="EMBL" id="KAK9234063.1"/>
    </source>
</evidence>
<evidence type="ECO:0000313" key="2">
    <source>
        <dbReference type="Proteomes" id="UP001433508"/>
    </source>
</evidence>
<comment type="caution">
    <text evidence="1">The sequence shown here is derived from an EMBL/GenBank/DDBJ whole genome shotgun (WGS) entry which is preliminary data.</text>
</comment>
<gene>
    <name evidence="1" type="ORF">V1525DRAFT_384040</name>
</gene>
<organism evidence="1 2">
    <name type="scientific">Lipomyces kononenkoae</name>
    <name type="common">Yeast</name>
    <dbReference type="NCBI Taxonomy" id="34357"/>
    <lineage>
        <taxon>Eukaryota</taxon>
        <taxon>Fungi</taxon>
        <taxon>Dikarya</taxon>
        <taxon>Ascomycota</taxon>
        <taxon>Saccharomycotina</taxon>
        <taxon>Lipomycetes</taxon>
        <taxon>Lipomycetales</taxon>
        <taxon>Lipomycetaceae</taxon>
        <taxon>Lipomyces</taxon>
    </lineage>
</organism>
<dbReference type="Proteomes" id="UP001433508">
    <property type="component" value="Unassembled WGS sequence"/>
</dbReference>
<accession>A0ACC3SR07</accession>
<dbReference type="EMBL" id="MU971523">
    <property type="protein sequence ID" value="KAK9234063.1"/>
    <property type="molecule type" value="Genomic_DNA"/>
</dbReference>
<reference evidence="2" key="1">
    <citation type="journal article" date="2024" name="Front. Bioeng. Biotechnol.">
        <title>Genome-scale model development and genomic sequencing of the oleaginous clade Lipomyces.</title>
        <authorList>
            <person name="Czajka J.J."/>
            <person name="Han Y."/>
            <person name="Kim J."/>
            <person name="Mondo S.J."/>
            <person name="Hofstad B.A."/>
            <person name="Robles A."/>
            <person name="Haridas S."/>
            <person name="Riley R."/>
            <person name="LaButti K."/>
            <person name="Pangilinan J."/>
            <person name="Andreopoulos W."/>
            <person name="Lipzen A."/>
            <person name="Yan J."/>
            <person name="Wang M."/>
            <person name="Ng V."/>
            <person name="Grigoriev I.V."/>
            <person name="Spatafora J.W."/>
            <person name="Magnuson J.K."/>
            <person name="Baker S.E."/>
            <person name="Pomraning K.R."/>
        </authorList>
    </citation>
    <scope>NUCLEOTIDE SEQUENCE [LARGE SCALE GENOMIC DNA]</scope>
    <source>
        <strain evidence="2">CBS 7786</strain>
    </source>
</reference>
<proteinExistence type="predicted"/>
<name>A0ACC3SR07_LIPKO</name>
<keyword evidence="2" id="KW-1185">Reference proteome</keyword>
<sequence length="478" mass="53873">MIVYSNKATRALKAQVRSRKLKICAIALLVLVFLVLGYFLSSSSSANSEPRLPKVEYPRLWQTDIDAGGQGGRWYIPPNWLTDAPALPNSLRRDPTTTLEAAELAFYLVRSQSRNINGSNIPLIVHQTVASTDPKAWPANLPQYVESWLSMCQGQSISGQVTAAEHEMAYILWDDDGVNEMMTKYERNHFLNCYQAMPMSVEKVDIFRVAVLRWFGGVYSDIDTEPLRHPATWIEPMDIQPWEDKLDGSTYSLPKSSQTTIYPAPTNSYPQYLELCKLSSRRRRKPASSDQTSLVGAIVGIEADLPPDRDDYWRAGYGFPLQITQWTIALTPHHPLALKYLSSVADETQRLTEAGALQNAYAVDLTGPVQFTKAIKNWLEAEIGLRWNALSGIQDGGRSKAVLDVLVLPITGFSPGRKWWPIMGSKSTSHHSARIYHAFQGSWRRGFDWKVEFGKICRSVFGQCRSWSKSPVYYNSNN</sequence>
<protein>
    <submittedName>
        <fullName evidence="1">Uncharacterized protein</fullName>
    </submittedName>
</protein>